<reference evidence="2" key="1">
    <citation type="journal article" date="2020" name="MBio">
        <title>Horizontal gene transfer to a defensive symbiont with a reduced genome amongst a multipartite beetle microbiome.</title>
        <authorList>
            <person name="Waterworth S.C."/>
            <person name="Florez L.V."/>
            <person name="Rees E.R."/>
            <person name="Hertweck C."/>
            <person name="Kaltenpoth M."/>
            <person name="Kwan J.C."/>
        </authorList>
    </citation>
    <scope>NUCLEOTIDE SEQUENCE [LARGE SCALE GENOMIC DNA]</scope>
</reference>
<comment type="caution">
    <text evidence="1">The sequence shown here is derived from an EMBL/GenBank/DDBJ whole genome shotgun (WGS) entry which is preliminary data.</text>
</comment>
<name>A0A833PGN5_ACIBZ</name>
<dbReference type="SUPFAM" id="SSF54171">
    <property type="entry name" value="DNA-binding domain"/>
    <property type="match status" value="1"/>
</dbReference>
<organism evidence="1 2">
    <name type="scientific">Acinetobacter bereziniae</name>
    <name type="common">Acinetobacter genomosp. 10</name>
    <dbReference type="NCBI Taxonomy" id="106648"/>
    <lineage>
        <taxon>Bacteria</taxon>
        <taxon>Pseudomonadati</taxon>
        <taxon>Pseudomonadota</taxon>
        <taxon>Gammaproteobacteria</taxon>
        <taxon>Moraxellales</taxon>
        <taxon>Moraxellaceae</taxon>
        <taxon>Acinetobacter</taxon>
    </lineage>
</organism>
<dbReference type="GO" id="GO:0003677">
    <property type="term" value="F:DNA binding"/>
    <property type="evidence" value="ECO:0007669"/>
    <property type="project" value="InterPro"/>
</dbReference>
<protein>
    <submittedName>
        <fullName evidence="1">Uncharacterized protein</fullName>
    </submittedName>
</protein>
<evidence type="ECO:0000313" key="2">
    <source>
        <dbReference type="Proteomes" id="UP000490535"/>
    </source>
</evidence>
<gene>
    <name evidence="1" type="ORF">GAK29_01429</name>
</gene>
<proteinExistence type="predicted"/>
<sequence>MSGYYGSSGKIIYDVGINDIGVSLNKIDNGKRAYTVWESMLSRCYSDKFIKKNPTYINCQVEESFKSFKSFYEFVSKMKGFNSIDSSGSFYQLDKDLLKRGNKLYSRDNICFVPSEINNFLLNCSVARGRYPIGVCLHTDGIRFRSQIKSMGKKRHIGLFDNEHDAFVAYKIEKEKYAKYLADKWFESIDYKAYEALIRFVVDIND</sequence>
<dbReference type="InterPro" id="IPR016177">
    <property type="entry name" value="DNA-bd_dom_sf"/>
</dbReference>
<evidence type="ECO:0000313" key="1">
    <source>
        <dbReference type="EMBL" id="KAF1026167.1"/>
    </source>
</evidence>
<accession>A0A833PGN5</accession>
<dbReference type="Proteomes" id="UP000490535">
    <property type="component" value="Unassembled WGS sequence"/>
</dbReference>
<dbReference type="EMBL" id="WNDP01000027">
    <property type="protein sequence ID" value="KAF1026167.1"/>
    <property type="molecule type" value="Genomic_DNA"/>
</dbReference>
<dbReference type="AlphaFoldDB" id="A0A833PGN5"/>